<organism evidence="1 2">
    <name type="scientific">Arthrobacter ulcerisalmonis</name>
    <dbReference type="NCBI Taxonomy" id="2483813"/>
    <lineage>
        <taxon>Bacteria</taxon>
        <taxon>Bacillati</taxon>
        <taxon>Actinomycetota</taxon>
        <taxon>Actinomycetes</taxon>
        <taxon>Micrococcales</taxon>
        <taxon>Micrococcaceae</taxon>
        <taxon>Arthrobacter</taxon>
    </lineage>
</organism>
<keyword evidence="2" id="KW-1185">Reference proteome</keyword>
<proteinExistence type="predicted"/>
<dbReference type="EMBL" id="UXAU01000014">
    <property type="protein sequence ID" value="VDC22208.1"/>
    <property type="molecule type" value="Genomic_DNA"/>
</dbReference>
<reference evidence="1 2" key="1">
    <citation type="submission" date="2018-11" db="EMBL/GenBank/DDBJ databases">
        <authorList>
            <person name="Criscuolo A."/>
        </authorList>
    </citation>
    <scope>NUCLEOTIDE SEQUENCE [LARGE SCALE GENOMIC DNA]</scope>
    <source>
        <strain evidence="1">AT11b</strain>
    </source>
</reference>
<dbReference type="RefSeq" id="WP_124090870.1">
    <property type="nucleotide sequence ID" value="NZ_CBCRYA010000013.1"/>
</dbReference>
<dbReference type="InterPro" id="IPR045773">
    <property type="entry name" value="DUF6226"/>
</dbReference>
<gene>
    <name evidence="1" type="ORF">PSET11_00871</name>
</gene>
<sequence length="188" mass="20039">MDDPYAHATGAARYAPLHVVADQLIGHLRATFDVEIEDDLQVAADLSMTPQQVIRAVRVSPQSSTAAPLTFVFTGFPGVMVHAGALYEAAFPVCGCDGCEEPVDYLTTALERLVAAVTRGGFSERYPVGQERRYELALVDPDGAGHTSGAVEPPHADPDRLAAAALRLRHLRGGWAPWPGRDPVGLIG</sequence>
<dbReference type="Pfam" id="PF19736">
    <property type="entry name" value="DUF6226"/>
    <property type="match status" value="1"/>
</dbReference>
<protein>
    <submittedName>
        <fullName evidence="1">Uncharacterized protein</fullName>
    </submittedName>
</protein>
<evidence type="ECO:0000313" key="2">
    <source>
        <dbReference type="Proteomes" id="UP000280861"/>
    </source>
</evidence>
<dbReference type="OrthoDB" id="3290597at2"/>
<dbReference type="Proteomes" id="UP000280861">
    <property type="component" value="Unassembled WGS sequence"/>
</dbReference>
<accession>A0A3P5WKH9</accession>
<evidence type="ECO:0000313" key="1">
    <source>
        <dbReference type="EMBL" id="VDC22208.1"/>
    </source>
</evidence>
<name>A0A3P5WKH9_9MICC</name>
<dbReference type="AlphaFoldDB" id="A0A3P5WKH9"/>